<evidence type="ECO:0000313" key="2">
    <source>
        <dbReference type="EMBL" id="MCS0594771.1"/>
    </source>
</evidence>
<dbReference type="Pfam" id="PF02567">
    <property type="entry name" value="PhzC-PhzF"/>
    <property type="match status" value="1"/>
</dbReference>
<comment type="similarity">
    <text evidence="1">Belongs to the PhzF family.</text>
</comment>
<dbReference type="InterPro" id="IPR003719">
    <property type="entry name" value="Phenazine_PhzF-like"/>
</dbReference>
<organism evidence="2 3">
    <name type="scientific">Massilia agri</name>
    <dbReference type="NCBI Taxonomy" id="1886785"/>
    <lineage>
        <taxon>Bacteria</taxon>
        <taxon>Pseudomonadati</taxon>
        <taxon>Pseudomonadota</taxon>
        <taxon>Betaproteobacteria</taxon>
        <taxon>Burkholderiales</taxon>
        <taxon>Oxalobacteraceae</taxon>
        <taxon>Telluria group</taxon>
        <taxon>Massilia</taxon>
    </lineage>
</organism>
<dbReference type="PANTHER" id="PTHR13774:SF32">
    <property type="entry name" value="ANTISENSE-ENHANCING SEQUENCE 1"/>
    <property type="match status" value="1"/>
</dbReference>
<dbReference type="EMBL" id="JANUHA010000001">
    <property type="protein sequence ID" value="MCS0594771.1"/>
    <property type="molecule type" value="Genomic_DNA"/>
</dbReference>
<name>A0ABT2AEW1_9BURK</name>
<gene>
    <name evidence="2" type="ORF">NX780_00255</name>
</gene>
<dbReference type="Proteomes" id="UP001206572">
    <property type="component" value="Unassembled WGS sequence"/>
</dbReference>
<dbReference type="PANTHER" id="PTHR13774">
    <property type="entry name" value="PHENAZINE BIOSYNTHESIS PROTEIN"/>
    <property type="match status" value="1"/>
</dbReference>
<evidence type="ECO:0000313" key="3">
    <source>
        <dbReference type="Proteomes" id="UP001206572"/>
    </source>
</evidence>
<dbReference type="RefSeq" id="WP_258825863.1">
    <property type="nucleotide sequence ID" value="NZ_JANUHA010000001.1"/>
</dbReference>
<protein>
    <submittedName>
        <fullName evidence="2">PhzF family phenazine biosynthesis protein</fullName>
    </submittedName>
</protein>
<sequence>MRALLWKRFVAAQASTQWLTQSPRIALPRYPVHWWPAVLQRETSLLRLPIKTVDVFTTVPFKGNPVAVVLDAARLSAGQMQQIASWTKLSETTFVLPPTEPGADYQVRIFTPGAELPFAGHPTIGTAHALLEAGIVQAKDGILVQQCAAGLVRLTVEGAGQGPAWIAFELPPPSLRALDARQSAQLEAILGADLEVNVVPYLVDVGARWVVAQLTSARAVLACEPDLQRMKAQDIQGRHTGVVIFGSHEPGSRAAIEVRAFAPAHGVNEDPVCGSGTGAVAAYLRHTGQLGTFGRELLATQGEMVGRAGVLRLSILEQAIRIGGNALTCVDGTLAV</sequence>
<accession>A0ABT2AEW1</accession>
<dbReference type="Gene3D" id="3.10.310.10">
    <property type="entry name" value="Diaminopimelate Epimerase, Chain A, domain 1"/>
    <property type="match status" value="2"/>
</dbReference>
<keyword evidence="3" id="KW-1185">Reference proteome</keyword>
<proteinExistence type="inferred from homology"/>
<reference evidence="2 3" key="1">
    <citation type="submission" date="2022-08" db="EMBL/GenBank/DDBJ databases">
        <title>Reclassification of Massilia species as members of the genera Telluria, Duganella, Pseudoduganella, Mokoshia gen. nov. and Zemynaea gen. nov. using orthogonal and non-orthogonal genome-based approaches.</title>
        <authorList>
            <person name="Bowman J.P."/>
        </authorList>
    </citation>
    <scope>NUCLEOTIDE SEQUENCE [LARGE SCALE GENOMIC DNA]</scope>
    <source>
        <strain evidence="2 3">JCM 31661</strain>
    </source>
</reference>
<dbReference type="NCBIfam" id="TIGR00654">
    <property type="entry name" value="PhzF_family"/>
    <property type="match status" value="1"/>
</dbReference>
<evidence type="ECO:0000256" key="1">
    <source>
        <dbReference type="ARBA" id="ARBA00008270"/>
    </source>
</evidence>
<dbReference type="SUPFAM" id="SSF54506">
    <property type="entry name" value="Diaminopimelate epimerase-like"/>
    <property type="match status" value="1"/>
</dbReference>
<comment type="caution">
    <text evidence="2">The sequence shown here is derived from an EMBL/GenBank/DDBJ whole genome shotgun (WGS) entry which is preliminary data.</text>
</comment>
<dbReference type="PIRSF" id="PIRSF016184">
    <property type="entry name" value="PhzC_PhzF"/>
    <property type="match status" value="1"/>
</dbReference>